<sequence>MPIVTPEAGDEAPKPGYLPDRHSGCPRERILRGVTACAARNGARPGLPGVRAGDGDVSLVGQPVGDLVDEALLDVRRRHVLDVDDLELDGHLADVEVERVADVAVGAVLVRDTQ</sequence>
<accession>A0A0S4QKZ5</accession>
<evidence type="ECO:0000313" key="3">
    <source>
        <dbReference type="Proteomes" id="UP000198802"/>
    </source>
</evidence>
<proteinExistence type="predicted"/>
<dbReference type="AlphaFoldDB" id="A0A0S4QKZ5"/>
<reference evidence="3" key="1">
    <citation type="submission" date="2015-11" db="EMBL/GenBank/DDBJ databases">
        <authorList>
            <person name="Varghese N."/>
        </authorList>
    </citation>
    <scope>NUCLEOTIDE SEQUENCE [LARGE SCALE GENOMIC DNA]</scope>
    <source>
        <strain evidence="3">DSM 45899</strain>
    </source>
</reference>
<gene>
    <name evidence="2" type="ORF">Ga0074812_107199</name>
</gene>
<organism evidence="2 3">
    <name type="scientific">Parafrankia irregularis</name>
    <dbReference type="NCBI Taxonomy" id="795642"/>
    <lineage>
        <taxon>Bacteria</taxon>
        <taxon>Bacillati</taxon>
        <taxon>Actinomycetota</taxon>
        <taxon>Actinomycetes</taxon>
        <taxon>Frankiales</taxon>
        <taxon>Frankiaceae</taxon>
        <taxon>Parafrankia</taxon>
    </lineage>
</organism>
<dbReference type="EMBL" id="FAOZ01000007">
    <property type="protein sequence ID" value="CUU56315.1"/>
    <property type="molecule type" value="Genomic_DNA"/>
</dbReference>
<feature type="region of interest" description="Disordered" evidence="1">
    <location>
        <begin position="1"/>
        <end position="24"/>
    </location>
</feature>
<evidence type="ECO:0000256" key="1">
    <source>
        <dbReference type="SAM" id="MobiDB-lite"/>
    </source>
</evidence>
<evidence type="ECO:0000313" key="2">
    <source>
        <dbReference type="EMBL" id="CUU56315.1"/>
    </source>
</evidence>
<dbReference type="Proteomes" id="UP000198802">
    <property type="component" value="Unassembled WGS sequence"/>
</dbReference>
<name>A0A0S4QKZ5_9ACTN</name>
<keyword evidence="3" id="KW-1185">Reference proteome</keyword>
<protein>
    <submittedName>
        <fullName evidence="2">Uncharacterized protein</fullName>
    </submittedName>
</protein>